<keyword evidence="2" id="KW-0812">Transmembrane</keyword>
<feature type="transmembrane region" description="Helical" evidence="2">
    <location>
        <begin position="171"/>
        <end position="188"/>
    </location>
</feature>
<dbReference type="EMBL" id="AP018817">
    <property type="protein sequence ID" value="BBF71132.1"/>
    <property type="molecule type" value="Genomic_DNA"/>
</dbReference>
<feature type="transmembrane region" description="Helical" evidence="2">
    <location>
        <begin position="71"/>
        <end position="92"/>
    </location>
</feature>
<evidence type="ECO:0000256" key="2">
    <source>
        <dbReference type="SAM" id="Phobius"/>
    </source>
</evidence>
<feature type="transmembrane region" description="Helical" evidence="2">
    <location>
        <begin position="390"/>
        <end position="413"/>
    </location>
</feature>
<accession>A0ABM7G553</accession>
<dbReference type="PANTHER" id="PTHR43317:SF1">
    <property type="entry name" value="THERMOSPERMINE SYNTHASE ACAULIS5"/>
    <property type="match status" value="1"/>
</dbReference>
<dbReference type="NCBIfam" id="NF037959">
    <property type="entry name" value="MFS_SpdSyn"/>
    <property type="match status" value="1"/>
</dbReference>
<protein>
    <recommendedName>
        <fullName evidence="5">Spermidine synthase</fullName>
    </recommendedName>
</protein>
<organism evidence="3 4">
    <name type="scientific">Sphingomonas bisphenolicum</name>
    <dbReference type="NCBI Taxonomy" id="296544"/>
    <lineage>
        <taxon>Bacteria</taxon>
        <taxon>Pseudomonadati</taxon>
        <taxon>Pseudomonadota</taxon>
        <taxon>Alphaproteobacteria</taxon>
        <taxon>Sphingomonadales</taxon>
        <taxon>Sphingomonadaceae</taxon>
        <taxon>Sphingomonas</taxon>
    </lineage>
</organism>
<feature type="transmembrane region" description="Helical" evidence="2">
    <location>
        <begin position="139"/>
        <end position="159"/>
    </location>
</feature>
<proteinExistence type="predicted"/>
<dbReference type="RefSeq" id="WP_261935244.1">
    <property type="nucleotide sequence ID" value="NZ_AP018817.1"/>
</dbReference>
<evidence type="ECO:0000313" key="3">
    <source>
        <dbReference type="EMBL" id="BBF71132.1"/>
    </source>
</evidence>
<feature type="transmembrane region" description="Helical" evidence="2">
    <location>
        <begin position="40"/>
        <end position="59"/>
    </location>
</feature>
<feature type="transmembrane region" description="Helical" evidence="2">
    <location>
        <begin position="329"/>
        <end position="352"/>
    </location>
</feature>
<name>A0ABM7G553_9SPHN</name>
<evidence type="ECO:0008006" key="5">
    <source>
        <dbReference type="Google" id="ProtNLM"/>
    </source>
</evidence>
<dbReference type="Proteomes" id="UP001059971">
    <property type="component" value="Chromosome 1"/>
</dbReference>
<feature type="transmembrane region" description="Helical" evidence="2">
    <location>
        <begin position="214"/>
        <end position="235"/>
    </location>
</feature>
<dbReference type="PANTHER" id="PTHR43317">
    <property type="entry name" value="THERMOSPERMINE SYNTHASE ACAULIS5"/>
    <property type="match status" value="1"/>
</dbReference>
<feature type="transmembrane region" description="Helical" evidence="2">
    <location>
        <begin position="241"/>
        <end position="263"/>
    </location>
</feature>
<keyword evidence="2" id="KW-1133">Transmembrane helix</keyword>
<feature type="transmembrane region" description="Helical" evidence="2">
    <location>
        <begin position="295"/>
        <end position="317"/>
    </location>
</feature>
<gene>
    <name evidence="3" type="ORF">SBA_ch1_33320</name>
</gene>
<dbReference type="Gene3D" id="3.40.50.150">
    <property type="entry name" value="Vaccinia Virus protein VP39"/>
    <property type="match status" value="1"/>
</dbReference>
<sequence>MIGTRTRFVLTICAGSFLLFLVQPMIARMALPRLGGAPSVWNSAMLVYQALLLGGYAYAHMLGRFPARRQALIHLGLFLVAAIFLPIGLMGWQPPQDMEPALWVLWLLGASIGPLFFVVAAQAPLLQRWFALADGGDPYPLYAASNLGSFAGLIAYPLLVEPLLTLKAQSLLWSLCYGALFFLVYASARRLPLDSAGPAVAEASDAPLPDGRRMLHWLALAAVPSGLMMATSLYLTTDIVAMPLLWVLPLGLYLLSFSVAFAARRGAADLCILIAPLVLLIGACIAFTGGIHFPVFIALGILAVLFVAATALHARMYDLRPAPVHLTRFYLLMSVGGMLGGLFCALLAPLIFDWTYEYPILLVAAALLLPAREALLRLPGLLWEDAGRRTWLAALMLLLGLALSMVGGGLVMGDATPPLLKSICFVTIIAMAILTLGQRFMTAAMLVYLMLCLSGWEKLSQSASGMLTRSYFGVYGVTNKGADGGAGERILFHGTTLHGIQNLTPGRERDPTSYYAPDSGVGLALRHAPDLFGPQARIDVVGLGAGTLACYKRPGQTWRFYEIDPAMVAIARDPADFTFLSRCQPQADIVIGDARMTLARQQAGGADLLVIDAFSSDSIPMHLLTREAMDIYGRRLARNGLLLIHISNRYLDLRPVVAGDAAAAGWHARLRHYVPDKRDDGRHYAASLWIALSRDPARLDHLMALSGREKWQLIEPRRGFSAWTDDHASILPVLKIRP</sequence>
<keyword evidence="1" id="KW-0620">Polyamine biosynthesis</keyword>
<feature type="transmembrane region" description="Helical" evidence="2">
    <location>
        <begin position="104"/>
        <end position="127"/>
    </location>
</feature>
<feature type="transmembrane region" description="Helical" evidence="2">
    <location>
        <begin position="425"/>
        <end position="451"/>
    </location>
</feature>
<keyword evidence="4" id="KW-1185">Reference proteome</keyword>
<evidence type="ECO:0000313" key="4">
    <source>
        <dbReference type="Proteomes" id="UP001059971"/>
    </source>
</evidence>
<evidence type="ECO:0000256" key="1">
    <source>
        <dbReference type="ARBA" id="ARBA00023115"/>
    </source>
</evidence>
<dbReference type="InterPro" id="IPR029063">
    <property type="entry name" value="SAM-dependent_MTases_sf"/>
</dbReference>
<dbReference type="SUPFAM" id="SSF53335">
    <property type="entry name" value="S-adenosyl-L-methionine-dependent methyltransferases"/>
    <property type="match status" value="1"/>
</dbReference>
<keyword evidence="2" id="KW-0472">Membrane</keyword>
<feature type="transmembrane region" description="Helical" evidence="2">
    <location>
        <begin position="270"/>
        <end position="289"/>
    </location>
</feature>
<reference evidence="3" key="1">
    <citation type="submission" date="2018-07" db="EMBL/GenBank/DDBJ databases">
        <title>Complete genome sequence of Sphingomonas bisphenolicum strain AO1, a bisphenol A degradative bacterium isolated from Japanese farm field.</title>
        <authorList>
            <person name="Murakami M."/>
            <person name="Koh M."/>
            <person name="Koba S."/>
            <person name="Matsumura Y."/>
        </authorList>
    </citation>
    <scope>NUCLEOTIDE SEQUENCE</scope>
    <source>
        <strain evidence="3">AO1</strain>
    </source>
</reference>